<comment type="caution">
    <text evidence="7">The sequence shown here is derived from an EMBL/GenBank/DDBJ whole genome shotgun (WGS) entry which is preliminary data.</text>
</comment>
<dbReference type="InterPro" id="IPR036236">
    <property type="entry name" value="Znf_C2H2_sf"/>
</dbReference>
<dbReference type="EMBL" id="CAXKWB010192686">
    <property type="protein sequence ID" value="CAL4257065.1"/>
    <property type="molecule type" value="Genomic_DNA"/>
</dbReference>
<evidence type="ECO:0000256" key="3">
    <source>
        <dbReference type="ARBA" id="ARBA00022833"/>
    </source>
</evidence>
<evidence type="ECO:0000313" key="8">
    <source>
        <dbReference type="Proteomes" id="UP001497623"/>
    </source>
</evidence>
<gene>
    <name evidence="7" type="ORF">MNOR_LOCUS42064</name>
</gene>
<feature type="region of interest" description="Disordered" evidence="5">
    <location>
        <begin position="1"/>
        <end position="31"/>
    </location>
</feature>
<evidence type="ECO:0000256" key="4">
    <source>
        <dbReference type="PROSITE-ProRule" id="PRU00027"/>
    </source>
</evidence>
<keyword evidence="8" id="KW-1185">Reference proteome</keyword>
<keyword evidence="2 4" id="KW-0863">Zinc-finger</keyword>
<dbReference type="Proteomes" id="UP001497623">
    <property type="component" value="Unassembled WGS sequence"/>
</dbReference>
<evidence type="ECO:0000259" key="6">
    <source>
        <dbReference type="PROSITE" id="PS50808"/>
    </source>
</evidence>
<dbReference type="GO" id="GO:0008270">
    <property type="term" value="F:zinc ion binding"/>
    <property type="evidence" value="ECO:0007669"/>
    <property type="project" value="UniProtKB-KW"/>
</dbReference>
<name>A0AAV2T094_MEGNR</name>
<keyword evidence="3" id="KW-0862">Zinc</keyword>
<evidence type="ECO:0000313" key="7">
    <source>
        <dbReference type="EMBL" id="CAL4257065.1"/>
    </source>
</evidence>
<keyword evidence="1" id="KW-0479">Metal-binding</keyword>
<dbReference type="AlphaFoldDB" id="A0AAV2T094"/>
<dbReference type="SUPFAM" id="SSF57667">
    <property type="entry name" value="beta-beta-alpha zinc fingers"/>
    <property type="match status" value="1"/>
</dbReference>
<feature type="domain" description="BED-type" evidence="6">
    <location>
        <begin position="52"/>
        <end position="102"/>
    </location>
</feature>
<dbReference type="SMART" id="SM00614">
    <property type="entry name" value="ZnF_BED"/>
    <property type="match status" value="1"/>
</dbReference>
<dbReference type="GO" id="GO:0003677">
    <property type="term" value="F:DNA binding"/>
    <property type="evidence" value="ECO:0007669"/>
    <property type="project" value="InterPro"/>
</dbReference>
<evidence type="ECO:0000256" key="1">
    <source>
        <dbReference type="ARBA" id="ARBA00022723"/>
    </source>
</evidence>
<organism evidence="7 8">
    <name type="scientific">Meganyctiphanes norvegica</name>
    <name type="common">Northern krill</name>
    <name type="synonym">Thysanopoda norvegica</name>
    <dbReference type="NCBI Taxonomy" id="48144"/>
    <lineage>
        <taxon>Eukaryota</taxon>
        <taxon>Metazoa</taxon>
        <taxon>Ecdysozoa</taxon>
        <taxon>Arthropoda</taxon>
        <taxon>Crustacea</taxon>
        <taxon>Multicrustacea</taxon>
        <taxon>Malacostraca</taxon>
        <taxon>Eumalacostraca</taxon>
        <taxon>Eucarida</taxon>
        <taxon>Euphausiacea</taxon>
        <taxon>Euphausiidae</taxon>
        <taxon>Meganyctiphanes</taxon>
    </lineage>
</organism>
<reference evidence="7 8" key="1">
    <citation type="submission" date="2024-05" db="EMBL/GenBank/DDBJ databases">
        <authorList>
            <person name="Wallberg A."/>
        </authorList>
    </citation>
    <scope>NUCLEOTIDE SEQUENCE [LARGE SCALE GENOMIC DNA]</scope>
</reference>
<proteinExistence type="predicted"/>
<dbReference type="Pfam" id="PF02892">
    <property type="entry name" value="zf-BED"/>
    <property type="match status" value="1"/>
</dbReference>
<evidence type="ECO:0000256" key="5">
    <source>
        <dbReference type="SAM" id="MobiDB-lite"/>
    </source>
</evidence>
<dbReference type="InterPro" id="IPR003656">
    <property type="entry name" value="Znf_BED"/>
</dbReference>
<evidence type="ECO:0000256" key="2">
    <source>
        <dbReference type="ARBA" id="ARBA00022771"/>
    </source>
</evidence>
<sequence length="159" mass="18045">MQRSPLSPSEPRFQQAVKREHKKESRNQIVKDAFPILQQKRSLAGTHSQPRTKKSDVWDNFEYAKTFKWKEDKKIFQCTICYKVLSYSSSTSAMRKHNNSYHWKSIGAQAGSGSAIGVGVQQSDAPRIDQSPSSKTALDKPGLLFFSIKNLNTEKEPLI</sequence>
<accession>A0AAV2T094</accession>
<protein>
    <recommendedName>
        <fullName evidence="6">BED-type domain-containing protein</fullName>
    </recommendedName>
</protein>
<dbReference type="PROSITE" id="PS50808">
    <property type="entry name" value="ZF_BED"/>
    <property type="match status" value="1"/>
</dbReference>